<organism evidence="2 3">
    <name type="scientific">Zarconia navalis LEGE 11467</name>
    <dbReference type="NCBI Taxonomy" id="1828826"/>
    <lineage>
        <taxon>Bacteria</taxon>
        <taxon>Bacillati</taxon>
        <taxon>Cyanobacteriota</taxon>
        <taxon>Cyanophyceae</taxon>
        <taxon>Oscillatoriophycideae</taxon>
        <taxon>Oscillatoriales</taxon>
        <taxon>Oscillatoriales incertae sedis</taxon>
        <taxon>Zarconia</taxon>
        <taxon>Zarconia navalis</taxon>
    </lineage>
</organism>
<feature type="domain" description="PIN" evidence="1">
    <location>
        <begin position="2"/>
        <end position="113"/>
    </location>
</feature>
<dbReference type="Proteomes" id="UP000621799">
    <property type="component" value="Unassembled WGS sequence"/>
</dbReference>
<dbReference type="EMBL" id="JADEXN010000359">
    <property type="protein sequence ID" value="MBE9042448.1"/>
    <property type="molecule type" value="Genomic_DNA"/>
</dbReference>
<dbReference type="AlphaFoldDB" id="A0A928W1Z8"/>
<evidence type="ECO:0000259" key="1">
    <source>
        <dbReference type="Pfam" id="PF13470"/>
    </source>
</evidence>
<dbReference type="Pfam" id="PF13470">
    <property type="entry name" value="PIN_3"/>
    <property type="match status" value="1"/>
</dbReference>
<evidence type="ECO:0000313" key="2">
    <source>
        <dbReference type="EMBL" id="MBE9042448.1"/>
    </source>
</evidence>
<accession>A0A928W1Z8</accession>
<name>A0A928W1Z8_9CYAN</name>
<reference evidence="2" key="1">
    <citation type="submission" date="2020-10" db="EMBL/GenBank/DDBJ databases">
        <authorList>
            <person name="Castelo-Branco R."/>
            <person name="Eusebio N."/>
            <person name="Adriana R."/>
            <person name="Vieira A."/>
            <person name="Brugerolle De Fraissinette N."/>
            <person name="Rezende De Castro R."/>
            <person name="Schneider M.P."/>
            <person name="Vasconcelos V."/>
            <person name="Leao P.N."/>
        </authorList>
    </citation>
    <scope>NUCLEOTIDE SEQUENCE</scope>
    <source>
        <strain evidence="2">LEGE 11467</strain>
    </source>
</reference>
<dbReference type="SUPFAM" id="SSF88723">
    <property type="entry name" value="PIN domain-like"/>
    <property type="match status" value="1"/>
</dbReference>
<comment type="caution">
    <text evidence="2">The sequence shown here is derived from an EMBL/GenBank/DDBJ whole genome shotgun (WGS) entry which is preliminary data.</text>
</comment>
<gene>
    <name evidence="2" type="ORF">IQ235_16880</name>
</gene>
<proteinExistence type="predicted"/>
<dbReference type="InterPro" id="IPR029060">
    <property type="entry name" value="PIN-like_dom_sf"/>
</dbReference>
<evidence type="ECO:0000313" key="3">
    <source>
        <dbReference type="Proteomes" id="UP000621799"/>
    </source>
</evidence>
<protein>
    <recommendedName>
        <fullName evidence="1">PIN domain-containing protein</fullName>
    </recommendedName>
</protein>
<dbReference type="RefSeq" id="WP_264322610.1">
    <property type="nucleotide sequence ID" value="NZ_JADEXN010000359.1"/>
</dbReference>
<dbReference type="InterPro" id="IPR002716">
    <property type="entry name" value="PIN_dom"/>
</dbReference>
<sequence length="187" mass="20757">MRILIDADTIVEILLNRSGIVEKVESLWNVLEEGQIEAYLSDIGADKIRSFAEHISDPISANEIVLTIQKHLQICPVDEMILQHVRLSALEDYESAVEVSCALALDMGAIVTHKPSDFAKANFSIISVGELPERQHLEDQIQSTKSEKSGKNVSLEALENALKEAGRQPMAEPYISEFDDFALLLLL</sequence>
<keyword evidence="3" id="KW-1185">Reference proteome</keyword>